<dbReference type="EMBL" id="LSDD01000133">
    <property type="protein sequence ID" value="KXB61396.1"/>
    <property type="molecule type" value="Genomic_DNA"/>
</dbReference>
<dbReference type="AlphaFoldDB" id="A0A134A131"/>
<evidence type="ECO:0000313" key="6">
    <source>
        <dbReference type="Proteomes" id="UP000070483"/>
    </source>
</evidence>
<protein>
    <submittedName>
        <fullName evidence="3 5">Endonuclease/exonuclease/phosphatase</fullName>
    </submittedName>
</protein>
<dbReference type="GO" id="GO:0004519">
    <property type="term" value="F:endonuclease activity"/>
    <property type="evidence" value="ECO:0007669"/>
    <property type="project" value="UniProtKB-KW"/>
</dbReference>
<evidence type="ECO:0000313" key="4">
    <source>
        <dbReference type="EMBL" id="BBM50014.1"/>
    </source>
</evidence>
<feature type="domain" description="Endonuclease/exonuclease/phosphatase" evidence="2">
    <location>
        <begin position="19"/>
        <end position="254"/>
    </location>
</feature>
<dbReference type="Gene3D" id="3.60.10.10">
    <property type="entry name" value="Endonuclease/exonuclease/phosphatase"/>
    <property type="match status" value="1"/>
</dbReference>
<evidence type="ECO:0000313" key="3">
    <source>
        <dbReference type="EMBL" id="BBM47709.1"/>
    </source>
</evidence>
<keyword evidence="5" id="KW-0269">Exonuclease</keyword>
<reference evidence="4 8" key="4">
    <citation type="submission" date="2019-07" db="EMBL/GenBank/DDBJ databases">
        <title>Complete Genome Sequence of Leptotrichia wadei Strain JMUB3934.</title>
        <authorList>
            <person name="Watanabe S."/>
            <person name="Cui L."/>
        </authorList>
    </citation>
    <scope>NUCLEOTIDE SEQUENCE [LARGE SCALE GENOMIC DNA]</scope>
    <source>
        <strain evidence="4 8">JMUB3934</strain>
    </source>
</reference>
<reference evidence="5" key="2">
    <citation type="submission" date="2016-01" db="EMBL/GenBank/DDBJ databases">
        <authorList>
            <person name="Oliw E.H."/>
        </authorList>
    </citation>
    <scope>NUCLEOTIDE SEQUENCE [LARGE SCALE GENOMIC DNA]</scope>
    <source>
        <strain evidence="5">KA00185</strain>
    </source>
</reference>
<dbReference type="OrthoDB" id="9812537at2"/>
<evidence type="ECO:0000313" key="7">
    <source>
        <dbReference type="Proteomes" id="UP000321397"/>
    </source>
</evidence>
<dbReference type="Proteomes" id="UP000321397">
    <property type="component" value="Chromosome"/>
</dbReference>
<dbReference type="InterPro" id="IPR051547">
    <property type="entry name" value="TDP2-like"/>
</dbReference>
<proteinExistence type="predicted"/>
<dbReference type="PANTHER" id="PTHR15822:SF23">
    <property type="entry name" value="ENDONUCLEASE_EXONUCLEASE_PHOSPHATASE FAMILY PROTEIN"/>
    <property type="match status" value="1"/>
</dbReference>
<dbReference type="RefSeq" id="WP_021745617.1">
    <property type="nucleotide sequence ID" value="NZ_AP019834.1"/>
</dbReference>
<dbReference type="STRING" id="157687.HMPREF3180_01766"/>
<dbReference type="EMBL" id="AP019834">
    <property type="protein sequence ID" value="BBM47709.1"/>
    <property type="molecule type" value="Genomic_DNA"/>
</dbReference>
<dbReference type="EMBL" id="AP019835">
    <property type="protein sequence ID" value="BBM50014.1"/>
    <property type="molecule type" value="Genomic_DNA"/>
</dbReference>
<dbReference type="SUPFAM" id="SSF56219">
    <property type="entry name" value="DNase I-like"/>
    <property type="match status" value="1"/>
</dbReference>
<gene>
    <name evidence="5" type="ORF">HMPREF3180_01766</name>
    <name evidence="3" type="ORF">JMUB3933_1210</name>
    <name evidence="4" type="ORF">JMUB3934_1310</name>
</gene>
<keyword evidence="6" id="KW-1185">Reference proteome</keyword>
<reference evidence="3 7" key="3">
    <citation type="submission" date="2019-07" db="EMBL/GenBank/DDBJ databases">
        <title>Complete Genome Sequence of Leptotrichia wadei Strain JMUB3933.</title>
        <authorList>
            <person name="Watanabe S."/>
            <person name="Cui L."/>
        </authorList>
    </citation>
    <scope>NUCLEOTIDE SEQUENCE [LARGE SCALE GENOMIC DNA]</scope>
    <source>
        <strain evidence="3 7">JMUB3933</strain>
    </source>
</reference>
<name>A0A134A131_9FUSO</name>
<keyword evidence="5" id="KW-0255">Endonuclease</keyword>
<dbReference type="PATRIC" id="fig|157687.3.peg.1759"/>
<accession>A0A134A131</accession>
<dbReference type="Proteomes" id="UP000321501">
    <property type="component" value="Chromosome"/>
</dbReference>
<dbReference type="GO" id="GO:0004527">
    <property type="term" value="F:exonuclease activity"/>
    <property type="evidence" value="ECO:0007669"/>
    <property type="project" value="UniProtKB-KW"/>
</dbReference>
<evidence type="ECO:0000259" key="2">
    <source>
        <dbReference type="Pfam" id="PF03372"/>
    </source>
</evidence>
<evidence type="ECO:0000313" key="8">
    <source>
        <dbReference type="Proteomes" id="UP000321501"/>
    </source>
</evidence>
<dbReference type="Proteomes" id="UP000070483">
    <property type="component" value="Unassembled WGS sequence"/>
</dbReference>
<keyword evidence="1" id="KW-0378">Hydrolase</keyword>
<dbReference type="InterPro" id="IPR036691">
    <property type="entry name" value="Endo/exonu/phosph_ase_sf"/>
</dbReference>
<dbReference type="Pfam" id="PF03372">
    <property type="entry name" value="Exo_endo_phos"/>
    <property type="match status" value="1"/>
</dbReference>
<sequence>MKILTINVHAWLEKNQMEKIDILAKAIAEKQYDVIAMQEVNQLMNNPVIFDDIRQENYGWVLLEKLQEYTDTDYYYHWSNSHIGYGKYNEGVAIITRHKIKEEDEFYCTFAQSVRTISSRRIVSITIDYNGQEIEFYSCHMNLPNCETEDMGKSIQNILTRTKNDNLKILMGDFNTDAIGNPEHYKNIVSQGLFDTYTLAEKKDNGITVDKGIDGWTNDKSQKRIDYIFSNKEIKVKESKVIFNNENKKIVSDHFGVEVEIEL</sequence>
<keyword evidence="5" id="KW-0540">Nuclease</keyword>
<dbReference type="InterPro" id="IPR005135">
    <property type="entry name" value="Endo/exonuclease/phosphatase"/>
</dbReference>
<dbReference type="PANTHER" id="PTHR15822">
    <property type="entry name" value="TRAF AND TNF RECEPTOR-ASSOCIATED PROTEIN"/>
    <property type="match status" value="1"/>
</dbReference>
<organism evidence="5 6">
    <name type="scientific">Leptotrichia wadei</name>
    <dbReference type="NCBI Taxonomy" id="157687"/>
    <lineage>
        <taxon>Bacteria</taxon>
        <taxon>Fusobacteriati</taxon>
        <taxon>Fusobacteriota</taxon>
        <taxon>Fusobacteriia</taxon>
        <taxon>Fusobacteriales</taxon>
        <taxon>Leptotrichiaceae</taxon>
        <taxon>Leptotrichia</taxon>
    </lineage>
</organism>
<evidence type="ECO:0000256" key="1">
    <source>
        <dbReference type="ARBA" id="ARBA00022801"/>
    </source>
</evidence>
<reference evidence="6" key="1">
    <citation type="submission" date="2016-01" db="EMBL/GenBank/DDBJ databases">
        <authorList>
            <person name="Mitreva M."/>
            <person name="Pepin K.H."/>
            <person name="Mihindukulasuriya K.A."/>
            <person name="Fulton R."/>
            <person name="Fronick C."/>
            <person name="O'Laughlin M."/>
            <person name="Miner T."/>
            <person name="Herter B."/>
            <person name="Rosa B.A."/>
            <person name="Cordes M."/>
            <person name="Tomlinson C."/>
            <person name="Wollam A."/>
            <person name="Palsikar V.B."/>
            <person name="Mardis E.R."/>
            <person name="Wilson R.K."/>
        </authorList>
    </citation>
    <scope>NUCLEOTIDE SEQUENCE [LARGE SCALE GENOMIC DNA]</scope>
    <source>
        <strain evidence="6">KA00185</strain>
    </source>
</reference>
<dbReference type="CDD" id="cd09079">
    <property type="entry name" value="RgfB-like"/>
    <property type="match status" value="1"/>
</dbReference>
<evidence type="ECO:0000313" key="5">
    <source>
        <dbReference type="EMBL" id="KXB61396.1"/>
    </source>
</evidence>